<dbReference type="SMART" id="SM00850">
    <property type="entry name" value="LytTR"/>
    <property type="match status" value="1"/>
</dbReference>
<reference evidence="3 4" key="1">
    <citation type="submission" date="2019-03" db="EMBL/GenBank/DDBJ databases">
        <title>Genomic Encyclopedia of Type Strains, Phase III (KMG-III): the genomes of soil and plant-associated and newly described type strains.</title>
        <authorList>
            <person name="Whitman W."/>
        </authorList>
    </citation>
    <scope>NUCLEOTIDE SEQUENCE [LARGE SCALE GENOMIC DNA]</scope>
    <source>
        <strain evidence="3 4">CGMCC 1.7002</strain>
    </source>
</reference>
<keyword evidence="4" id="KW-1185">Reference proteome</keyword>
<keyword evidence="1" id="KW-1133">Transmembrane helix</keyword>
<proteinExistence type="predicted"/>
<keyword evidence="1" id="KW-0472">Membrane</keyword>
<dbReference type="GO" id="GO:0003677">
    <property type="term" value="F:DNA binding"/>
    <property type="evidence" value="ECO:0007669"/>
    <property type="project" value="InterPro"/>
</dbReference>
<organism evidence="3 4">
    <name type="scientific">Maritalea mobilis</name>
    <dbReference type="NCBI Taxonomy" id="483324"/>
    <lineage>
        <taxon>Bacteria</taxon>
        <taxon>Pseudomonadati</taxon>
        <taxon>Pseudomonadota</taxon>
        <taxon>Alphaproteobacteria</taxon>
        <taxon>Hyphomicrobiales</taxon>
        <taxon>Devosiaceae</taxon>
        <taxon>Maritalea</taxon>
    </lineage>
</organism>
<dbReference type="PROSITE" id="PS50930">
    <property type="entry name" value="HTH_LYTTR"/>
    <property type="match status" value="1"/>
</dbReference>
<dbReference type="EMBL" id="SNYR01000002">
    <property type="protein sequence ID" value="TDQ64131.1"/>
    <property type="molecule type" value="Genomic_DNA"/>
</dbReference>
<comment type="caution">
    <text evidence="3">The sequence shown here is derived from an EMBL/GenBank/DDBJ whole genome shotgun (WGS) entry which is preliminary data.</text>
</comment>
<feature type="transmembrane region" description="Helical" evidence="1">
    <location>
        <begin position="78"/>
        <end position="100"/>
    </location>
</feature>
<dbReference type="Proteomes" id="UP000295391">
    <property type="component" value="Unassembled WGS sequence"/>
</dbReference>
<feature type="transmembrane region" description="Helical" evidence="1">
    <location>
        <begin position="18"/>
        <end position="39"/>
    </location>
</feature>
<evidence type="ECO:0000313" key="3">
    <source>
        <dbReference type="EMBL" id="TDQ64131.1"/>
    </source>
</evidence>
<keyword evidence="1" id="KW-0812">Transmembrane</keyword>
<protein>
    <submittedName>
        <fullName evidence="3">LytTR family transcriptional regulator</fullName>
    </submittedName>
</protein>
<feature type="transmembrane region" description="Helical" evidence="1">
    <location>
        <begin position="45"/>
        <end position="66"/>
    </location>
</feature>
<evidence type="ECO:0000313" key="4">
    <source>
        <dbReference type="Proteomes" id="UP000295391"/>
    </source>
</evidence>
<name>A0A4R6VV66_9HYPH</name>
<gene>
    <name evidence="3" type="ORF">ATL17_2144</name>
</gene>
<sequence length="249" mass="28044">MALQQLFQKSDFLDVRRLLFFLAIAASLAMTGPFGTFYLPLLTRATYWTLWLMMIWAPTVLIFGAAQRGPLTTWMPSWTVSTGVFIISWPIVAFCAVSLASQFFADFPLTLGNVIAEAKVLWPVLFALVLLLHFTHRKAEVVEAGEEQPIAFLKRLPAKLGQKLISISSADHYLQVKTEQGETLILLSLKQAEEELNAYPGLRVHRGHWVALDAVTQKIWRDSRLFLELKDGAEVPVGRSYRSQVLAQL</sequence>
<feature type="domain" description="HTH LytTR-type" evidence="2">
    <location>
        <begin position="162"/>
        <end position="249"/>
    </location>
</feature>
<dbReference type="RefSeq" id="WP_166639000.1">
    <property type="nucleotide sequence ID" value="NZ_SNYR01000002.1"/>
</dbReference>
<feature type="transmembrane region" description="Helical" evidence="1">
    <location>
        <begin position="120"/>
        <end position="136"/>
    </location>
</feature>
<accession>A0A4R6VV66</accession>
<evidence type="ECO:0000256" key="1">
    <source>
        <dbReference type="SAM" id="Phobius"/>
    </source>
</evidence>
<dbReference type="Pfam" id="PF04397">
    <property type="entry name" value="LytTR"/>
    <property type="match status" value="1"/>
</dbReference>
<dbReference type="InterPro" id="IPR007492">
    <property type="entry name" value="LytTR_DNA-bd_dom"/>
</dbReference>
<dbReference type="Gene3D" id="2.40.50.1020">
    <property type="entry name" value="LytTr DNA-binding domain"/>
    <property type="match status" value="1"/>
</dbReference>
<evidence type="ECO:0000259" key="2">
    <source>
        <dbReference type="PROSITE" id="PS50930"/>
    </source>
</evidence>
<dbReference type="AlphaFoldDB" id="A0A4R6VV66"/>